<keyword evidence="8" id="KW-0732">Signal</keyword>
<sequence>MLKNIFTFTILIVILKAQINNLPDNFVYLRQVDSSIIQEIRYAGYHNFVGKPINGYNAAECILTKQTAFALSQVQKQLLKNNQTLKVYDCYRPQKAVDEFVNWSSDSSTTMKEEFYPTLNKDELFPEYIAYKSGHSRGSTVDLTVVDLPAAEEPQYIPGESLHPCTNSPDSRWPDNSIDFGTGFDCFNHMAHTNQENVSIEVQERRQQLVQLLLDNNMKNYINEWWHYTLINEPYSTTYFDFNIDPINGKSISLNKNQITKIKMQKKNLKRDKNQILE</sequence>
<dbReference type="SUPFAM" id="SSF55166">
    <property type="entry name" value="Hedgehog/DD-peptidase"/>
    <property type="match status" value="1"/>
</dbReference>
<dbReference type="InterPro" id="IPR000755">
    <property type="entry name" value="A_A_dipeptidase"/>
</dbReference>
<organism evidence="9 10">
    <name type="scientific">Pseudocohnilembus persalinus</name>
    <name type="common">Ciliate</name>
    <dbReference type="NCBI Taxonomy" id="266149"/>
    <lineage>
        <taxon>Eukaryota</taxon>
        <taxon>Sar</taxon>
        <taxon>Alveolata</taxon>
        <taxon>Ciliophora</taxon>
        <taxon>Intramacronucleata</taxon>
        <taxon>Oligohymenophorea</taxon>
        <taxon>Scuticociliatia</taxon>
        <taxon>Philasterida</taxon>
        <taxon>Pseudocohnilembidae</taxon>
        <taxon>Pseudocohnilembus</taxon>
    </lineage>
</organism>
<keyword evidence="3" id="KW-0378">Hydrolase</keyword>
<dbReference type="PANTHER" id="PTHR43126">
    <property type="entry name" value="D-ALANYL-D-ALANINE DIPEPTIDASE"/>
    <property type="match status" value="1"/>
</dbReference>
<evidence type="ECO:0000256" key="2">
    <source>
        <dbReference type="ARBA" id="ARBA00022723"/>
    </source>
</evidence>
<feature type="chain" id="PRO_5006867639" evidence="8">
    <location>
        <begin position="18"/>
        <end position="278"/>
    </location>
</feature>
<reference evidence="9 10" key="1">
    <citation type="journal article" date="2015" name="Sci. Rep.">
        <title>Genome of the facultative scuticociliatosis pathogen Pseudocohnilembus persalinus provides insight into its virulence through horizontal gene transfer.</title>
        <authorList>
            <person name="Xiong J."/>
            <person name="Wang G."/>
            <person name="Cheng J."/>
            <person name="Tian M."/>
            <person name="Pan X."/>
            <person name="Warren A."/>
            <person name="Jiang C."/>
            <person name="Yuan D."/>
            <person name="Miao W."/>
        </authorList>
    </citation>
    <scope>NUCLEOTIDE SEQUENCE [LARGE SCALE GENOMIC DNA]</scope>
    <source>
        <strain evidence="9">36N120E</strain>
    </source>
</reference>
<proteinExistence type="inferred from homology"/>
<dbReference type="GO" id="GO:0071555">
    <property type="term" value="P:cell wall organization"/>
    <property type="evidence" value="ECO:0007669"/>
    <property type="project" value="UniProtKB-KW"/>
</dbReference>
<keyword evidence="10" id="KW-1185">Reference proteome</keyword>
<dbReference type="GO" id="GO:0008237">
    <property type="term" value="F:metallopeptidase activity"/>
    <property type="evidence" value="ECO:0007669"/>
    <property type="project" value="UniProtKB-KW"/>
</dbReference>
<dbReference type="OMA" id="EEWWHYT"/>
<evidence type="ECO:0000256" key="6">
    <source>
        <dbReference type="ARBA" id="ARBA00023049"/>
    </source>
</evidence>
<gene>
    <name evidence="9" type="ORF">PPERSA_06950</name>
</gene>
<dbReference type="GO" id="GO:0046872">
    <property type="term" value="F:metal ion binding"/>
    <property type="evidence" value="ECO:0007669"/>
    <property type="project" value="UniProtKB-KW"/>
</dbReference>
<dbReference type="Gene3D" id="3.30.1380.10">
    <property type="match status" value="1"/>
</dbReference>
<dbReference type="GO" id="GO:0006508">
    <property type="term" value="P:proteolysis"/>
    <property type="evidence" value="ECO:0007669"/>
    <property type="project" value="UniProtKB-KW"/>
</dbReference>
<dbReference type="InParanoid" id="A0A0V0QYG3"/>
<dbReference type="GO" id="GO:0016805">
    <property type="term" value="F:dipeptidase activity"/>
    <property type="evidence" value="ECO:0007669"/>
    <property type="project" value="UniProtKB-KW"/>
</dbReference>
<comment type="caution">
    <text evidence="9">The sequence shown here is derived from an EMBL/GenBank/DDBJ whole genome shotgun (WGS) entry which is preliminary data.</text>
</comment>
<evidence type="ECO:0000313" key="10">
    <source>
        <dbReference type="Proteomes" id="UP000054937"/>
    </source>
</evidence>
<dbReference type="InterPro" id="IPR009045">
    <property type="entry name" value="Zn_M74/Hedgehog-like"/>
</dbReference>
<evidence type="ECO:0000256" key="3">
    <source>
        <dbReference type="ARBA" id="ARBA00022801"/>
    </source>
</evidence>
<evidence type="ECO:0000313" key="9">
    <source>
        <dbReference type="EMBL" id="KRX07335.1"/>
    </source>
</evidence>
<dbReference type="PIRSF" id="PIRSF026671">
    <property type="entry name" value="AA_dipeptidase"/>
    <property type="match status" value="1"/>
</dbReference>
<keyword evidence="5" id="KW-0224">Dipeptidase</keyword>
<accession>A0A0V0QYG3</accession>
<dbReference type="Proteomes" id="UP000054937">
    <property type="component" value="Unassembled WGS sequence"/>
</dbReference>
<dbReference type="AlphaFoldDB" id="A0A0V0QYG3"/>
<protein>
    <submittedName>
        <fullName evidence="9">Hedgehog signaling/DD-peptidase zinc-binding domain</fullName>
    </submittedName>
</protein>
<dbReference type="CDD" id="cd14817">
    <property type="entry name" value="D-Ala-D-Ala_dipeptidase_VanX"/>
    <property type="match status" value="1"/>
</dbReference>
<keyword evidence="1" id="KW-0645">Protease</keyword>
<keyword evidence="6" id="KW-0482">Metalloprotease</keyword>
<dbReference type="EMBL" id="LDAU01000084">
    <property type="protein sequence ID" value="KRX07335.1"/>
    <property type="molecule type" value="Genomic_DNA"/>
</dbReference>
<evidence type="ECO:0000256" key="8">
    <source>
        <dbReference type="SAM" id="SignalP"/>
    </source>
</evidence>
<keyword evidence="2" id="KW-0479">Metal-binding</keyword>
<dbReference type="OrthoDB" id="2314329at2759"/>
<dbReference type="HAMAP" id="MF_01924">
    <property type="entry name" value="A_A_dipeptidase"/>
    <property type="match status" value="1"/>
</dbReference>
<keyword evidence="4" id="KW-0862">Zinc</keyword>
<keyword evidence="7" id="KW-0961">Cell wall biogenesis/degradation</keyword>
<feature type="signal peptide" evidence="8">
    <location>
        <begin position="1"/>
        <end position="17"/>
    </location>
</feature>
<evidence type="ECO:0000256" key="5">
    <source>
        <dbReference type="ARBA" id="ARBA00022997"/>
    </source>
</evidence>
<dbReference type="PANTHER" id="PTHR43126:SF1">
    <property type="entry name" value="D-ALANYL-D-ALANINE DIPEPTIDASE"/>
    <property type="match status" value="1"/>
</dbReference>
<name>A0A0V0QYG3_PSEPJ</name>
<evidence type="ECO:0000256" key="1">
    <source>
        <dbReference type="ARBA" id="ARBA00022670"/>
    </source>
</evidence>
<dbReference type="Pfam" id="PF01427">
    <property type="entry name" value="Peptidase_M15"/>
    <property type="match status" value="2"/>
</dbReference>
<evidence type="ECO:0000256" key="4">
    <source>
        <dbReference type="ARBA" id="ARBA00022833"/>
    </source>
</evidence>
<evidence type="ECO:0000256" key="7">
    <source>
        <dbReference type="ARBA" id="ARBA00023316"/>
    </source>
</evidence>